<comment type="similarity">
    <text evidence="2">Belongs to the peptidase S26 family.</text>
</comment>
<dbReference type="NCBIfam" id="TIGR02227">
    <property type="entry name" value="sigpep_I_bact"/>
    <property type="match status" value="1"/>
</dbReference>
<dbReference type="InterPro" id="IPR036286">
    <property type="entry name" value="LexA/Signal_pep-like_sf"/>
</dbReference>
<dbReference type="AlphaFoldDB" id="A0AAE0L0S0"/>
<dbReference type="EC" id="3.4.21.89" evidence="3"/>
<dbReference type="GO" id="GO:0009003">
    <property type="term" value="F:signal peptidase activity"/>
    <property type="evidence" value="ECO:0007669"/>
    <property type="project" value="UniProtKB-EC"/>
</dbReference>
<dbReference type="Gene3D" id="2.10.109.10">
    <property type="entry name" value="Umud Fragment, subunit A"/>
    <property type="match status" value="1"/>
</dbReference>
<dbReference type="Pfam" id="PF10502">
    <property type="entry name" value="Peptidase_S26"/>
    <property type="match status" value="1"/>
</dbReference>
<evidence type="ECO:0000256" key="1">
    <source>
        <dbReference type="ARBA" id="ARBA00000677"/>
    </source>
</evidence>
<evidence type="ECO:0000259" key="5">
    <source>
        <dbReference type="Pfam" id="PF10502"/>
    </source>
</evidence>
<organism evidence="6 7">
    <name type="scientific">Cymbomonas tetramitiformis</name>
    <dbReference type="NCBI Taxonomy" id="36881"/>
    <lineage>
        <taxon>Eukaryota</taxon>
        <taxon>Viridiplantae</taxon>
        <taxon>Chlorophyta</taxon>
        <taxon>Pyramimonadophyceae</taxon>
        <taxon>Pyramimonadales</taxon>
        <taxon>Pyramimonadaceae</taxon>
        <taxon>Cymbomonas</taxon>
    </lineage>
</organism>
<dbReference type="InterPro" id="IPR000223">
    <property type="entry name" value="Pept_S26A_signal_pept_1"/>
</dbReference>
<evidence type="ECO:0000256" key="3">
    <source>
        <dbReference type="ARBA" id="ARBA00013208"/>
    </source>
</evidence>
<accession>A0AAE0L0S0</accession>
<feature type="domain" description="Peptidase S26" evidence="5">
    <location>
        <begin position="11"/>
        <end position="106"/>
    </location>
</feature>
<evidence type="ECO:0000256" key="4">
    <source>
        <dbReference type="ARBA" id="ARBA00022801"/>
    </source>
</evidence>
<keyword evidence="7" id="KW-1185">Reference proteome</keyword>
<dbReference type="Proteomes" id="UP001190700">
    <property type="component" value="Unassembled WGS sequence"/>
</dbReference>
<name>A0AAE0L0S0_9CHLO</name>
<dbReference type="GO" id="GO:0004252">
    <property type="term" value="F:serine-type endopeptidase activity"/>
    <property type="evidence" value="ECO:0007669"/>
    <property type="project" value="InterPro"/>
</dbReference>
<reference evidence="6 7" key="1">
    <citation type="journal article" date="2015" name="Genome Biol. Evol.">
        <title>Comparative Genomics of a Bacterivorous Green Alga Reveals Evolutionary Causalities and Consequences of Phago-Mixotrophic Mode of Nutrition.</title>
        <authorList>
            <person name="Burns J.A."/>
            <person name="Paasch A."/>
            <person name="Narechania A."/>
            <person name="Kim E."/>
        </authorList>
    </citation>
    <scope>NUCLEOTIDE SEQUENCE [LARGE SCALE GENOMIC DNA]</scope>
    <source>
        <strain evidence="6 7">PLY_AMNH</strain>
    </source>
</reference>
<dbReference type="GO" id="GO:0016020">
    <property type="term" value="C:membrane"/>
    <property type="evidence" value="ECO:0007669"/>
    <property type="project" value="InterPro"/>
</dbReference>
<evidence type="ECO:0000313" key="7">
    <source>
        <dbReference type="Proteomes" id="UP001190700"/>
    </source>
</evidence>
<dbReference type="GO" id="GO:0006465">
    <property type="term" value="P:signal peptide processing"/>
    <property type="evidence" value="ECO:0007669"/>
    <property type="project" value="InterPro"/>
</dbReference>
<comment type="catalytic activity">
    <reaction evidence="1">
        <text>Cleavage of hydrophobic, N-terminal signal or leader sequences from secreted and periplasmic proteins.</text>
        <dbReference type="EC" id="3.4.21.89"/>
    </reaction>
</comment>
<evidence type="ECO:0000256" key="2">
    <source>
        <dbReference type="ARBA" id="ARBA00009370"/>
    </source>
</evidence>
<comment type="caution">
    <text evidence="6">The sequence shown here is derived from an EMBL/GenBank/DDBJ whole genome shotgun (WGS) entry which is preliminary data.</text>
</comment>
<dbReference type="SUPFAM" id="SSF51306">
    <property type="entry name" value="LexA/Signal peptidase"/>
    <property type="match status" value="1"/>
</dbReference>
<dbReference type="PANTHER" id="PTHR43390">
    <property type="entry name" value="SIGNAL PEPTIDASE I"/>
    <property type="match status" value="1"/>
</dbReference>
<dbReference type="PRINTS" id="PR00727">
    <property type="entry name" value="LEADERPTASE"/>
</dbReference>
<sequence length="115" mass="12356">MAFERGIEIQTGDLLVKRIVAVGGDIVQVKHGELSVNGMNDESMRDPPFIAGSGCASCVAASYDFGPYEVPTNQVFVMGDNRGSSTDSHVFGGVKESEIVGRATYRIRDKFGPLQ</sequence>
<dbReference type="InterPro" id="IPR019533">
    <property type="entry name" value="Peptidase_S26"/>
</dbReference>
<dbReference type="CDD" id="cd06530">
    <property type="entry name" value="S26_SPase_I"/>
    <property type="match status" value="1"/>
</dbReference>
<evidence type="ECO:0000313" key="6">
    <source>
        <dbReference type="EMBL" id="KAK3267485.1"/>
    </source>
</evidence>
<proteinExistence type="inferred from homology"/>
<protein>
    <recommendedName>
        <fullName evidence="3">signal peptidase I</fullName>
        <ecNumber evidence="3">3.4.21.89</ecNumber>
    </recommendedName>
</protein>
<keyword evidence="4" id="KW-0378">Hydrolase</keyword>
<dbReference type="PROSITE" id="PS00760">
    <property type="entry name" value="SPASE_I_2"/>
    <property type="match status" value="1"/>
</dbReference>
<dbReference type="PROSITE" id="PS00761">
    <property type="entry name" value="SPASE_I_3"/>
    <property type="match status" value="1"/>
</dbReference>
<dbReference type="PANTHER" id="PTHR43390:SF1">
    <property type="entry name" value="CHLOROPLAST PROCESSING PEPTIDASE"/>
    <property type="match status" value="1"/>
</dbReference>
<dbReference type="InterPro" id="IPR019757">
    <property type="entry name" value="Pept_S26A_signal_pept_1_Lys-AS"/>
</dbReference>
<dbReference type="InterPro" id="IPR019758">
    <property type="entry name" value="Pept_S26A_signal_pept_1_CS"/>
</dbReference>
<dbReference type="EMBL" id="LGRX02012382">
    <property type="protein sequence ID" value="KAK3267485.1"/>
    <property type="molecule type" value="Genomic_DNA"/>
</dbReference>
<gene>
    <name evidence="6" type="ORF">CYMTET_23960</name>
</gene>